<feature type="transmembrane region" description="Helical" evidence="1">
    <location>
        <begin position="206"/>
        <end position="222"/>
    </location>
</feature>
<dbReference type="Proteomes" id="UP000322976">
    <property type="component" value="Unassembled WGS sequence"/>
</dbReference>
<proteinExistence type="predicted"/>
<feature type="transmembrane region" description="Helical" evidence="1">
    <location>
        <begin position="56"/>
        <end position="78"/>
    </location>
</feature>
<dbReference type="PANTHER" id="PTHR36111">
    <property type="entry name" value="INNER MEMBRANE PROTEIN-RELATED"/>
    <property type="match status" value="1"/>
</dbReference>
<name>A0A5D8QFH3_9THEO</name>
<dbReference type="InterPro" id="IPR007563">
    <property type="entry name" value="DUF554"/>
</dbReference>
<sequence length="223" mass="23191">MLGVLINSFAVAAGSIAGLFLKTGIPERVRDTVMKGIGLVTAMLGMSFALKSTNSIVMILSIALGGVLGEIIDIDGFLNNIGQRFEQKLKHYGSVSEGFVTATLIFCVGAMAIVGSIQSGLSGDNTILITKSGLDGITSIILSSTFGAGVLLSSISVLIYQGTIVLLSSLLSSFVNDVLINEMTAVGGLLIFGISLNILGITKIKVANLLPAIFVPVVYFLIF</sequence>
<comment type="caution">
    <text evidence="2">The sequence shown here is derived from an EMBL/GenBank/DDBJ whole genome shotgun (WGS) entry which is preliminary data.</text>
</comment>
<feature type="transmembrane region" description="Helical" evidence="1">
    <location>
        <begin position="179"/>
        <end position="200"/>
    </location>
</feature>
<evidence type="ECO:0000313" key="2">
    <source>
        <dbReference type="EMBL" id="TZE83177.1"/>
    </source>
</evidence>
<dbReference type="EMBL" id="VTPS01000002">
    <property type="protein sequence ID" value="TZE83177.1"/>
    <property type="molecule type" value="Genomic_DNA"/>
</dbReference>
<evidence type="ECO:0000313" key="3">
    <source>
        <dbReference type="Proteomes" id="UP000322976"/>
    </source>
</evidence>
<keyword evidence="1" id="KW-0472">Membrane</keyword>
<dbReference type="AlphaFoldDB" id="A0A5D8QFH3"/>
<feature type="transmembrane region" description="Helical" evidence="1">
    <location>
        <begin position="99"/>
        <end position="117"/>
    </location>
</feature>
<organism evidence="2 3">
    <name type="scientific">Calorimonas adulescens</name>
    <dbReference type="NCBI Taxonomy" id="2606906"/>
    <lineage>
        <taxon>Bacteria</taxon>
        <taxon>Bacillati</taxon>
        <taxon>Bacillota</taxon>
        <taxon>Clostridia</taxon>
        <taxon>Thermoanaerobacterales</taxon>
        <taxon>Thermoanaerobacteraceae</taxon>
        <taxon>Calorimonas</taxon>
    </lineage>
</organism>
<gene>
    <name evidence="2" type="ORF">FWJ32_02315</name>
</gene>
<evidence type="ECO:0000256" key="1">
    <source>
        <dbReference type="SAM" id="Phobius"/>
    </source>
</evidence>
<keyword evidence="3" id="KW-1185">Reference proteome</keyword>
<feature type="transmembrane region" description="Helical" evidence="1">
    <location>
        <begin position="137"/>
        <end position="167"/>
    </location>
</feature>
<accession>A0A5D8QFH3</accession>
<dbReference type="Pfam" id="PF04474">
    <property type="entry name" value="DUF554"/>
    <property type="match status" value="1"/>
</dbReference>
<feature type="transmembrane region" description="Helical" evidence="1">
    <location>
        <begin position="6"/>
        <end position="25"/>
    </location>
</feature>
<keyword evidence="1" id="KW-0812">Transmembrane</keyword>
<dbReference type="PANTHER" id="PTHR36111:SF2">
    <property type="entry name" value="INNER MEMBRANE PROTEIN"/>
    <property type="match status" value="1"/>
</dbReference>
<reference evidence="2 3" key="1">
    <citation type="submission" date="2019-08" db="EMBL/GenBank/DDBJ databases">
        <title>Calorimonas adulescens gen. nov., sp. nov., an anaerobic thermophilic bacterium from Sakhalin hot spring.</title>
        <authorList>
            <person name="Khomyakova M.A."/>
            <person name="Merkel A.Y."/>
            <person name="Novikov A."/>
            <person name="Bonch-Osmolovskaya E.A."/>
            <person name="Slobodkin A.I."/>
        </authorList>
    </citation>
    <scope>NUCLEOTIDE SEQUENCE [LARGE SCALE GENOMIC DNA]</scope>
    <source>
        <strain evidence="2 3">A05MB</strain>
    </source>
</reference>
<protein>
    <submittedName>
        <fullName evidence="2">DUF554 domain-containing protein</fullName>
    </submittedName>
</protein>
<keyword evidence="1" id="KW-1133">Transmembrane helix</keyword>
<dbReference type="RefSeq" id="WP_149544367.1">
    <property type="nucleotide sequence ID" value="NZ_VTPS01000002.1"/>
</dbReference>